<feature type="coiled-coil region" evidence="1">
    <location>
        <begin position="145"/>
        <end position="172"/>
    </location>
</feature>
<dbReference type="AlphaFoldDB" id="A0A1J4JUI2"/>
<sequence length="216" mass="25369">MFFEENALSSIDNLVETMLSNLNEDTYEIEKTEYKKNIIFFRDDPIHNAKKFQEEMKSYMKNLIKISATPNPNYVFATFIQYLENYISAISESIENKQLNDSDDINEEEDDEEVINGFLRREKDKKTINDYFKFAQIQKAIQIENDYLMKEIVEYENIAAQLSDETIEANAERTKSELDIVDDTAIDETERRAQHVITDLMLLIDQMNFELGGNDH</sequence>
<dbReference type="RefSeq" id="XP_068355795.1">
    <property type="nucleotide sequence ID" value="XM_068507210.1"/>
</dbReference>
<name>A0A1J4JUI2_9EUKA</name>
<organism evidence="2 3">
    <name type="scientific">Tritrichomonas foetus</name>
    <dbReference type="NCBI Taxonomy" id="1144522"/>
    <lineage>
        <taxon>Eukaryota</taxon>
        <taxon>Metamonada</taxon>
        <taxon>Parabasalia</taxon>
        <taxon>Tritrichomonadida</taxon>
        <taxon>Tritrichomonadidae</taxon>
        <taxon>Tritrichomonas</taxon>
    </lineage>
</organism>
<evidence type="ECO:0000313" key="2">
    <source>
        <dbReference type="EMBL" id="OHT02659.1"/>
    </source>
</evidence>
<gene>
    <name evidence="2" type="ORF">TRFO_30197</name>
</gene>
<evidence type="ECO:0000256" key="1">
    <source>
        <dbReference type="SAM" id="Coils"/>
    </source>
</evidence>
<reference evidence="2" key="1">
    <citation type="submission" date="2016-10" db="EMBL/GenBank/DDBJ databases">
        <authorList>
            <person name="Benchimol M."/>
            <person name="Almeida L.G."/>
            <person name="Vasconcelos A.T."/>
            <person name="Perreira-Neves A."/>
            <person name="Rosa I.A."/>
            <person name="Tasca T."/>
            <person name="Bogo M.R."/>
            <person name="de Souza W."/>
        </authorList>
    </citation>
    <scope>NUCLEOTIDE SEQUENCE [LARGE SCALE GENOMIC DNA]</scope>
    <source>
        <strain evidence="2">K</strain>
    </source>
</reference>
<evidence type="ECO:0000313" key="3">
    <source>
        <dbReference type="Proteomes" id="UP000179807"/>
    </source>
</evidence>
<keyword evidence="3" id="KW-1185">Reference proteome</keyword>
<keyword evidence="1" id="KW-0175">Coiled coil</keyword>
<comment type="caution">
    <text evidence="2">The sequence shown here is derived from an EMBL/GenBank/DDBJ whole genome shotgun (WGS) entry which is preliminary data.</text>
</comment>
<dbReference type="EMBL" id="MLAK01000859">
    <property type="protein sequence ID" value="OHT02659.1"/>
    <property type="molecule type" value="Genomic_DNA"/>
</dbReference>
<accession>A0A1J4JUI2</accession>
<dbReference type="VEuPathDB" id="TrichDB:TRFO_30197"/>
<dbReference type="Proteomes" id="UP000179807">
    <property type="component" value="Unassembled WGS sequence"/>
</dbReference>
<dbReference type="GeneID" id="94841914"/>
<protein>
    <submittedName>
        <fullName evidence="2">Uncharacterized protein</fullName>
    </submittedName>
</protein>
<proteinExistence type="predicted"/>